<evidence type="ECO:0000256" key="4">
    <source>
        <dbReference type="ARBA" id="ARBA00022531"/>
    </source>
</evidence>
<dbReference type="NCBIfam" id="TIGR03043">
    <property type="entry name" value="PS_II_psbZ"/>
    <property type="match status" value="1"/>
</dbReference>
<evidence type="ECO:0000256" key="2">
    <source>
        <dbReference type="ARBA" id="ARBA00008367"/>
    </source>
</evidence>
<dbReference type="SUPFAM" id="SSF161055">
    <property type="entry name" value="PsbZ-like"/>
    <property type="match status" value="1"/>
</dbReference>
<keyword evidence="3 10" id="KW-0674">Reaction center</keyword>
<keyword evidence="8 10" id="KW-0472">Membrane</keyword>
<gene>
    <name evidence="10 13" type="primary">psbZ</name>
    <name evidence="13" type="ORF">HLUCCA11_21105</name>
</gene>
<dbReference type="InterPro" id="IPR036512">
    <property type="entry name" value="PSII_PsbZ_sf"/>
</dbReference>
<name>A0A0P7ZD95_9CYAN</name>
<evidence type="ECO:0000256" key="6">
    <source>
        <dbReference type="ARBA" id="ARBA00022989"/>
    </source>
</evidence>
<keyword evidence="7 10" id="KW-0793">Thylakoid</keyword>
<evidence type="ECO:0000256" key="9">
    <source>
        <dbReference type="ARBA" id="ARBA00023276"/>
    </source>
</evidence>
<dbReference type="GO" id="GO:0015979">
    <property type="term" value="P:photosynthesis"/>
    <property type="evidence" value="ECO:0007669"/>
    <property type="project" value="UniProtKB-UniRule"/>
</dbReference>
<comment type="subunit">
    <text evidence="10">PSII is composed of 1 copy each of membrane proteins PsbA, PsbB, PsbC, PsbD, PsbE, PsbF, PsbH, PsbI, PsbJ, PsbK, PsbL, PsbM, PsbT, PsbX, PsbY, PsbZ, Psb30/Ycf12, peripheral proteins PsbO, CyanoQ (PsbQ), PsbU, PsbV and a large number of cofactors. It forms dimeric complexes.</text>
</comment>
<keyword evidence="6 10" id="KW-1133">Transmembrane helix</keyword>
<keyword evidence="9 10" id="KW-0604">Photosystem II</keyword>
<organism evidence="13 14">
    <name type="scientific">Phormidesmis priestleyi Ana</name>
    <dbReference type="NCBI Taxonomy" id="1666911"/>
    <lineage>
        <taxon>Bacteria</taxon>
        <taxon>Bacillati</taxon>
        <taxon>Cyanobacteriota</taxon>
        <taxon>Cyanophyceae</taxon>
        <taxon>Leptolyngbyales</taxon>
        <taxon>Leptolyngbyaceae</taxon>
        <taxon>Phormidesmis</taxon>
    </lineage>
</organism>
<dbReference type="GO" id="GO:0031676">
    <property type="term" value="C:plasma membrane-derived thylakoid membrane"/>
    <property type="evidence" value="ECO:0007669"/>
    <property type="project" value="UniProtKB-SubCell"/>
</dbReference>
<evidence type="ECO:0000256" key="7">
    <source>
        <dbReference type="ARBA" id="ARBA00023078"/>
    </source>
</evidence>
<protein>
    <recommendedName>
        <fullName evidence="10 11">Photosystem II reaction center protein Z</fullName>
        <shortName evidence="10">PSII-Z</shortName>
    </recommendedName>
</protein>
<dbReference type="EMBL" id="LJZR01000051">
    <property type="protein sequence ID" value="KPQ32617.1"/>
    <property type="molecule type" value="Genomic_DNA"/>
</dbReference>
<comment type="function">
    <text evidence="10">May control the interaction of photosystem II (PSII) cores with the light-harvesting antenna, regulates electron flow through the 2 photosystem reaction centers. PSII is a light-driven water plastoquinone oxidoreductase, using light energy to abstract electrons from H(2)O, generating a proton gradient subsequently used for ATP formation.</text>
</comment>
<evidence type="ECO:0000256" key="3">
    <source>
        <dbReference type="ARBA" id="ARBA00022469"/>
    </source>
</evidence>
<evidence type="ECO:0000256" key="11">
    <source>
        <dbReference type="RuleBase" id="RU003472"/>
    </source>
</evidence>
<proteinExistence type="inferred from homology"/>
<evidence type="ECO:0000256" key="8">
    <source>
        <dbReference type="ARBA" id="ARBA00023136"/>
    </source>
</evidence>
<dbReference type="PANTHER" id="PTHR34971">
    <property type="entry name" value="PHOTOSYSTEM II REACTION CENTER PROTEIN Z"/>
    <property type="match status" value="1"/>
</dbReference>
<keyword evidence="4 10" id="KW-0602">Photosynthesis</keyword>
<dbReference type="AlphaFoldDB" id="A0A0P7ZD95"/>
<evidence type="ECO:0000256" key="12">
    <source>
        <dbReference type="SAM" id="Phobius"/>
    </source>
</evidence>
<evidence type="ECO:0000313" key="13">
    <source>
        <dbReference type="EMBL" id="KPQ32617.1"/>
    </source>
</evidence>
<feature type="transmembrane region" description="Helical" evidence="12">
    <location>
        <begin position="38"/>
        <end position="61"/>
    </location>
</feature>
<evidence type="ECO:0000256" key="5">
    <source>
        <dbReference type="ARBA" id="ARBA00022692"/>
    </source>
</evidence>
<keyword evidence="5 10" id="KW-0812">Transmembrane</keyword>
<evidence type="ECO:0000256" key="10">
    <source>
        <dbReference type="HAMAP-Rule" id="MF_00644"/>
    </source>
</evidence>
<dbReference type="PATRIC" id="fig|1666911.3.peg.3176"/>
<reference evidence="13 14" key="1">
    <citation type="submission" date="2015-09" db="EMBL/GenBank/DDBJ databases">
        <title>Identification and resolution of microdiversity through metagenomic sequencing of parallel consortia.</title>
        <authorList>
            <person name="Nelson W.C."/>
            <person name="Romine M.F."/>
            <person name="Lindemann S.R."/>
        </authorList>
    </citation>
    <scope>NUCLEOTIDE SEQUENCE [LARGE SCALE GENOMIC DNA]</scope>
    <source>
        <strain evidence="13">Ana</strain>
    </source>
</reference>
<dbReference type="STRING" id="1666911.HLUCCA11_21105"/>
<dbReference type="Gene3D" id="1.10.287.740">
    <property type="entry name" value="Photosystem II PsbZ, reaction centre"/>
    <property type="match status" value="1"/>
</dbReference>
<dbReference type="Proteomes" id="UP000050465">
    <property type="component" value="Unassembled WGS sequence"/>
</dbReference>
<sequence length="62" mass="6705">MSIIFQLALFALVLWSFVMVIGVPVAYASPGNWDQSKRLIFLGSIVWGVLVVVVGSLNALVV</sequence>
<dbReference type="HAMAP" id="MF_00644">
    <property type="entry name" value="PSII_PsbZ"/>
    <property type="match status" value="1"/>
</dbReference>
<dbReference type="PANTHER" id="PTHR34971:SF2">
    <property type="entry name" value="PHOTOSYSTEM II REACTION CENTER PROTEIN Z"/>
    <property type="match status" value="1"/>
</dbReference>
<comment type="subcellular location">
    <subcellularLocation>
        <location evidence="10">Cellular thylakoid membrane</location>
        <topology evidence="10">Multi-pass membrane protein</topology>
    </subcellularLocation>
    <subcellularLocation>
        <location evidence="1">Membrane</location>
        <topology evidence="1">Multi-pass membrane protein</topology>
    </subcellularLocation>
</comment>
<comment type="function">
    <text evidence="11">Controls the interaction of photosystem II (PSII) cores with the light-harvesting antenna, regulates electron flow through the 2 photosystem reaction centers. PSII is a light-driven water plastoquinone oxidoreductase, using light energy to abstract electrons from H(2)O, generating a proton gradient subsequently used for ATP formation.</text>
</comment>
<evidence type="ECO:0000256" key="1">
    <source>
        <dbReference type="ARBA" id="ARBA00004141"/>
    </source>
</evidence>
<dbReference type="Pfam" id="PF01737">
    <property type="entry name" value="Ycf9"/>
    <property type="match status" value="1"/>
</dbReference>
<dbReference type="InterPro" id="IPR002644">
    <property type="entry name" value="PSII_PsbZ"/>
</dbReference>
<comment type="caution">
    <text evidence="13">The sequence shown here is derived from an EMBL/GenBank/DDBJ whole genome shotgun (WGS) entry which is preliminary data.</text>
</comment>
<evidence type="ECO:0000313" key="14">
    <source>
        <dbReference type="Proteomes" id="UP000050465"/>
    </source>
</evidence>
<dbReference type="GO" id="GO:0042549">
    <property type="term" value="P:photosystem II stabilization"/>
    <property type="evidence" value="ECO:0007669"/>
    <property type="project" value="InterPro"/>
</dbReference>
<accession>A0A0P7ZD95</accession>
<dbReference type="GO" id="GO:0009539">
    <property type="term" value="C:photosystem II reaction center"/>
    <property type="evidence" value="ECO:0007669"/>
    <property type="project" value="InterPro"/>
</dbReference>
<comment type="similarity">
    <text evidence="2 10 11">Belongs to the PsbZ family.</text>
</comment>